<evidence type="ECO:0000313" key="2">
    <source>
        <dbReference type="EMBL" id="KAF0888818.1"/>
    </source>
</evidence>
<feature type="compositionally biased region" description="Polar residues" evidence="1">
    <location>
        <begin position="54"/>
        <end position="66"/>
    </location>
</feature>
<organism evidence="2 3">
    <name type="scientific">Oryza meyeriana var. granulata</name>
    <dbReference type="NCBI Taxonomy" id="110450"/>
    <lineage>
        <taxon>Eukaryota</taxon>
        <taxon>Viridiplantae</taxon>
        <taxon>Streptophyta</taxon>
        <taxon>Embryophyta</taxon>
        <taxon>Tracheophyta</taxon>
        <taxon>Spermatophyta</taxon>
        <taxon>Magnoliopsida</taxon>
        <taxon>Liliopsida</taxon>
        <taxon>Poales</taxon>
        <taxon>Poaceae</taxon>
        <taxon>BOP clade</taxon>
        <taxon>Oryzoideae</taxon>
        <taxon>Oryzeae</taxon>
        <taxon>Oryzinae</taxon>
        <taxon>Oryza</taxon>
        <taxon>Oryza meyeriana</taxon>
    </lineage>
</organism>
<dbReference type="EMBL" id="SPHZ02000012">
    <property type="protein sequence ID" value="KAF0888818.1"/>
    <property type="molecule type" value="Genomic_DNA"/>
</dbReference>
<feature type="region of interest" description="Disordered" evidence="1">
    <location>
        <begin position="1"/>
        <end position="66"/>
    </location>
</feature>
<comment type="caution">
    <text evidence="2">The sequence shown here is derived from an EMBL/GenBank/DDBJ whole genome shotgun (WGS) entry which is preliminary data.</text>
</comment>
<reference evidence="2 3" key="1">
    <citation type="submission" date="2019-11" db="EMBL/GenBank/DDBJ databases">
        <title>Whole genome sequence of Oryza granulata.</title>
        <authorList>
            <person name="Li W."/>
        </authorList>
    </citation>
    <scope>NUCLEOTIDE SEQUENCE [LARGE SCALE GENOMIC DNA]</scope>
    <source>
        <strain evidence="3">cv. Menghai</strain>
        <tissue evidence="2">Leaf</tissue>
    </source>
</reference>
<dbReference type="Proteomes" id="UP000479710">
    <property type="component" value="Unassembled WGS sequence"/>
</dbReference>
<proteinExistence type="predicted"/>
<dbReference type="AlphaFoldDB" id="A0A6G1BLA3"/>
<keyword evidence="3" id="KW-1185">Reference proteome</keyword>
<protein>
    <submittedName>
        <fullName evidence="2">Uncharacterized protein</fullName>
    </submittedName>
</protein>
<sequence>MVRGAVAMSLPEGPRNPRTGTAPNLPGRDLHAHRHLPPYRGGTTHAPDCRGPLKSSSHLTLLDNNY</sequence>
<name>A0A6G1BLA3_9ORYZ</name>
<gene>
    <name evidence="2" type="ORF">E2562_017812</name>
</gene>
<evidence type="ECO:0000256" key="1">
    <source>
        <dbReference type="SAM" id="MobiDB-lite"/>
    </source>
</evidence>
<accession>A0A6G1BLA3</accession>
<evidence type="ECO:0000313" key="3">
    <source>
        <dbReference type="Proteomes" id="UP000479710"/>
    </source>
</evidence>